<dbReference type="OrthoDB" id="9866109at2"/>
<accession>A0A192A7R5</accession>
<dbReference type="Proteomes" id="UP000078572">
    <property type="component" value="Plasmid pRI-1"/>
</dbReference>
<geneLocation type="plasmid" evidence="3">
    <name>pri-1</name>
</geneLocation>
<dbReference type="RefSeq" id="WP_048932976.1">
    <property type="nucleotide sequence ID" value="NZ_CP016024.1"/>
</dbReference>
<organism evidence="2 3">
    <name type="scientific">Ralstonia insidiosa</name>
    <dbReference type="NCBI Taxonomy" id="190721"/>
    <lineage>
        <taxon>Bacteria</taxon>
        <taxon>Pseudomonadati</taxon>
        <taxon>Pseudomonadota</taxon>
        <taxon>Betaproteobacteria</taxon>
        <taxon>Burkholderiales</taxon>
        <taxon>Burkholderiaceae</taxon>
        <taxon>Ralstonia</taxon>
    </lineage>
</organism>
<reference evidence="3" key="1">
    <citation type="submission" date="2016-06" db="EMBL/GenBank/DDBJ databases">
        <authorList>
            <person name="Xu Y."/>
            <person name="Nagy A."/>
            <person name="Yan X."/>
            <person name="Kim S.W."/>
            <person name="Haley B."/>
            <person name="Liu N.T."/>
            <person name="Nou X."/>
        </authorList>
    </citation>
    <scope>NUCLEOTIDE SEQUENCE [LARGE SCALE GENOMIC DNA]</scope>
    <source>
        <strain evidence="3">ATCC 49129</strain>
        <plasmid evidence="3">pri-1</plasmid>
    </source>
</reference>
<keyword evidence="2" id="KW-0614">Plasmid</keyword>
<dbReference type="GeneID" id="61529861"/>
<evidence type="ECO:0000313" key="2">
    <source>
        <dbReference type="EMBL" id="ANJ76424.1"/>
    </source>
</evidence>
<sequence>MKVIERVSDARSLRGFKVGVILAIAGALGSFVTGSSVPLCLGLAGYFVASWPLAKRFATVAFTGRYPK</sequence>
<keyword evidence="3" id="KW-1185">Reference proteome</keyword>
<keyword evidence="1" id="KW-0472">Membrane</keyword>
<gene>
    <name evidence="2" type="ORF">A9Y76_27910</name>
</gene>
<evidence type="ECO:0000256" key="1">
    <source>
        <dbReference type="SAM" id="Phobius"/>
    </source>
</evidence>
<dbReference type="EMBL" id="CP016024">
    <property type="protein sequence ID" value="ANJ76424.1"/>
    <property type="molecule type" value="Genomic_DNA"/>
</dbReference>
<protein>
    <submittedName>
        <fullName evidence="2">Uncharacterized protein</fullName>
    </submittedName>
</protein>
<name>A0A192A7R5_9RALS</name>
<evidence type="ECO:0000313" key="3">
    <source>
        <dbReference type="Proteomes" id="UP000078572"/>
    </source>
</evidence>
<dbReference type="AlphaFoldDB" id="A0A192A7R5"/>
<keyword evidence="1" id="KW-0812">Transmembrane</keyword>
<proteinExistence type="predicted"/>
<feature type="transmembrane region" description="Helical" evidence="1">
    <location>
        <begin position="20"/>
        <end position="49"/>
    </location>
</feature>
<keyword evidence="1" id="KW-1133">Transmembrane helix</keyword>